<dbReference type="Gene3D" id="3.40.50.150">
    <property type="entry name" value="Vaccinia Virus protein VP39"/>
    <property type="match status" value="1"/>
</dbReference>
<dbReference type="AlphaFoldDB" id="A0A3B1CA17"/>
<sequence length="238" mass="27711">MKLENHIEHYKNDAEYFDYLNLDKFTVQEIRRRYEEFFRLYRLRDNDKILEIGAGAGFALNHLKTNVHKYFLLDISTHNLKRVREKTEGEIYPISGDVFNLPFPSESFDFILLSEVLEHLNDPLMALTEIQRVLKHGGSFIVSVPYKEVITYQMCIHCNKPTPTNAHLHSFDENKLVDLVKSAGLTPVKTSKCLNKAANRLHFNLFTKSLPFTLWKNFDKMFNSLIDKASSIIVLAKK</sequence>
<dbReference type="InterPro" id="IPR029063">
    <property type="entry name" value="SAM-dependent_MTases_sf"/>
</dbReference>
<dbReference type="InterPro" id="IPR013216">
    <property type="entry name" value="Methyltransf_11"/>
</dbReference>
<dbReference type="GO" id="GO:0008757">
    <property type="term" value="F:S-adenosylmethionine-dependent methyltransferase activity"/>
    <property type="evidence" value="ECO:0007669"/>
    <property type="project" value="InterPro"/>
</dbReference>
<dbReference type="PANTHER" id="PTHR43861">
    <property type="entry name" value="TRANS-ACONITATE 2-METHYLTRANSFERASE-RELATED"/>
    <property type="match status" value="1"/>
</dbReference>
<feature type="domain" description="Methyltransferase type 11" evidence="1">
    <location>
        <begin position="50"/>
        <end position="142"/>
    </location>
</feature>
<gene>
    <name evidence="2" type="ORF">MNBD_IGNAVI01-3199</name>
</gene>
<protein>
    <recommendedName>
        <fullName evidence="1">Methyltransferase type 11 domain-containing protein</fullName>
    </recommendedName>
</protein>
<evidence type="ECO:0000313" key="2">
    <source>
        <dbReference type="EMBL" id="VAX20814.1"/>
    </source>
</evidence>
<dbReference type="SUPFAM" id="SSF53335">
    <property type="entry name" value="S-adenosyl-L-methionine-dependent methyltransferases"/>
    <property type="match status" value="1"/>
</dbReference>
<dbReference type="CDD" id="cd02440">
    <property type="entry name" value="AdoMet_MTases"/>
    <property type="match status" value="1"/>
</dbReference>
<dbReference type="EMBL" id="UOGD01000178">
    <property type="protein sequence ID" value="VAX20814.1"/>
    <property type="molecule type" value="Genomic_DNA"/>
</dbReference>
<organism evidence="2">
    <name type="scientific">hydrothermal vent metagenome</name>
    <dbReference type="NCBI Taxonomy" id="652676"/>
    <lineage>
        <taxon>unclassified sequences</taxon>
        <taxon>metagenomes</taxon>
        <taxon>ecological metagenomes</taxon>
    </lineage>
</organism>
<name>A0A3B1CA17_9ZZZZ</name>
<evidence type="ECO:0000259" key="1">
    <source>
        <dbReference type="Pfam" id="PF08241"/>
    </source>
</evidence>
<proteinExistence type="predicted"/>
<accession>A0A3B1CA17</accession>
<dbReference type="Pfam" id="PF08241">
    <property type="entry name" value="Methyltransf_11"/>
    <property type="match status" value="1"/>
</dbReference>
<reference evidence="2" key="1">
    <citation type="submission" date="2018-06" db="EMBL/GenBank/DDBJ databases">
        <authorList>
            <person name="Zhirakovskaya E."/>
        </authorList>
    </citation>
    <scope>NUCLEOTIDE SEQUENCE</scope>
</reference>